<dbReference type="InterPro" id="IPR029057">
    <property type="entry name" value="PRTase-like"/>
</dbReference>
<evidence type="ECO:0000313" key="3">
    <source>
        <dbReference type="EMBL" id="MFD1607334.1"/>
    </source>
</evidence>
<sequence>MTEFEQCSDCEWWRNQFKSDPLEYNYSVFQYNSFIQEIIAKWKYRGDYVLGEVFRPYVYAAFIEKFTTQKKNLIAVPIPLSEERITERGFNQAEMLAGFLPIRQELLLQRVDGEKQSKKSRKDRITTKNPFSLEKMVKNPVLLVDDIYTTGTTLRHAARLLIESGCPEVYALTLIRG</sequence>
<accession>A0ABW4HNY2</accession>
<comment type="caution">
    <text evidence="3">The sequence shown here is derived from an EMBL/GenBank/DDBJ whole genome shotgun (WGS) entry which is preliminary data.</text>
</comment>
<proteinExistence type="inferred from homology"/>
<dbReference type="InterPro" id="IPR000836">
    <property type="entry name" value="PRTase_dom"/>
</dbReference>
<keyword evidence="4" id="KW-1185">Reference proteome</keyword>
<comment type="similarity">
    <text evidence="1">Belongs to the ComF/GntX family.</text>
</comment>
<dbReference type="PANTHER" id="PTHR47505:SF1">
    <property type="entry name" value="DNA UTILIZATION PROTEIN YHGH"/>
    <property type="match status" value="1"/>
</dbReference>
<dbReference type="EMBL" id="JBHUDE010000034">
    <property type="protein sequence ID" value="MFD1607334.1"/>
    <property type="molecule type" value="Genomic_DNA"/>
</dbReference>
<dbReference type="InterPro" id="IPR051910">
    <property type="entry name" value="ComF/GntX_DNA_util-trans"/>
</dbReference>
<reference evidence="4" key="1">
    <citation type="journal article" date="2019" name="Int. J. Syst. Evol. Microbiol.">
        <title>The Global Catalogue of Microorganisms (GCM) 10K type strain sequencing project: providing services to taxonomists for standard genome sequencing and annotation.</title>
        <authorList>
            <consortium name="The Broad Institute Genomics Platform"/>
            <consortium name="The Broad Institute Genome Sequencing Center for Infectious Disease"/>
            <person name="Wu L."/>
            <person name="Ma J."/>
        </authorList>
    </citation>
    <scope>NUCLEOTIDE SEQUENCE [LARGE SCALE GENOMIC DNA]</scope>
    <source>
        <strain evidence="4">CGMCC 1.12376</strain>
    </source>
</reference>
<evidence type="ECO:0000313" key="4">
    <source>
        <dbReference type="Proteomes" id="UP001597221"/>
    </source>
</evidence>
<dbReference type="Pfam" id="PF00156">
    <property type="entry name" value="Pribosyltran"/>
    <property type="match status" value="1"/>
</dbReference>
<dbReference type="CDD" id="cd06223">
    <property type="entry name" value="PRTases_typeI"/>
    <property type="match status" value="1"/>
</dbReference>
<dbReference type="Gene3D" id="3.40.50.2020">
    <property type="match status" value="1"/>
</dbReference>
<feature type="domain" description="Phosphoribosyltransferase" evidence="2">
    <location>
        <begin position="126"/>
        <end position="176"/>
    </location>
</feature>
<dbReference type="Proteomes" id="UP001597221">
    <property type="component" value="Unassembled WGS sequence"/>
</dbReference>
<evidence type="ECO:0000259" key="2">
    <source>
        <dbReference type="Pfam" id="PF00156"/>
    </source>
</evidence>
<evidence type="ECO:0000256" key="1">
    <source>
        <dbReference type="ARBA" id="ARBA00008007"/>
    </source>
</evidence>
<organism evidence="3 4">
    <name type="scientific">Oceanobacillus luteolus</name>
    <dbReference type="NCBI Taxonomy" id="1274358"/>
    <lineage>
        <taxon>Bacteria</taxon>
        <taxon>Bacillati</taxon>
        <taxon>Bacillota</taxon>
        <taxon>Bacilli</taxon>
        <taxon>Bacillales</taxon>
        <taxon>Bacillaceae</taxon>
        <taxon>Oceanobacillus</taxon>
    </lineage>
</organism>
<gene>
    <name evidence="3" type="ORF">ACFSBH_06695</name>
</gene>
<dbReference type="RefSeq" id="WP_379596658.1">
    <property type="nucleotide sequence ID" value="NZ_JBHUDE010000034.1"/>
</dbReference>
<dbReference type="PANTHER" id="PTHR47505">
    <property type="entry name" value="DNA UTILIZATION PROTEIN YHGH"/>
    <property type="match status" value="1"/>
</dbReference>
<name>A0ABW4HNY2_9BACI</name>
<protein>
    <submittedName>
        <fullName evidence="3">ComF family protein</fullName>
    </submittedName>
</protein>
<dbReference type="SUPFAM" id="SSF53271">
    <property type="entry name" value="PRTase-like"/>
    <property type="match status" value="1"/>
</dbReference>